<feature type="transmembrane region" description="Helical" evidence="6">
    <location>
        <begin position="400"/>
        <end position="421"/>
    </location>
</feature>
<feature type="transmembrane region" description="Helical" evidence="6">
    <location>
        <begin position="110"/>
        <end position="131"/>
    </location>
</feature>
<feature type="transmembrane region" description="Helical" evidence="6">
    <location>
        <begin position="176"/>
        <end position="195"/>
    </location>
</feature>
<dbReference type="Gene3D" id="1.20.1250.20">
    <property type="entry name" value="MFS general substrate transporter like domains"/>
    <property type="match status" value="2"/>
</dbReference>
<dbReference type="RefSeq" id="WP_015935197.1">
    <property type="nucleotide sequence ID" value="NC_011891.1"/>
</dbReference>
<dbReference type="SUPFAM" id="SSF103473">
    <property type="entry name" value="MFS general substrate transporter"/>
    <property type="match status" value="1"/>
</dbReference>
<keyword evidence="3 6" id="KW-0812">Transmembrane</keyword>
<feature type="transmembrane region" description="Helical" evidence="6">
    <location>
        <begin position="57"/>
        <end position="77"/>
    </location>
</feature>
<keyword evidence="5 6" id="KW-0472">Membrane</keyword>
<keyword evidence="4 6" id="KW-1133">Transmembrane helix</keyword>
<dbReference type="EMBL" id="CP001359">
    <property type="protein sequence ID" value="ACL67480.1"/>
    <property type="molecule type" value="Genomic_DNA"/>
</dbReference>
<dbReference type="Proteomes" id="UP000007089">
    <property type="component" value="Chromosome"/>
</dbReference>
<evidence type="ECO:0000256" key="3">
    <source>
        <dbReference type="ARBA" id="ARBA00022692"/>
    </source>
</evidence>
<evidence type="ECO:0000256" key="4">
    <source>
        <dbReference type="ARBA" id="ARBA00022989"/>
    </source>
</evidence>
<keyword evidence="8" id="KW-1185">Reference proteome</keyword>
<protein>
    <submittedName>
        <fullName evidence="7">Amino acid/peptide transporter</fullName>
    </submittedName>
</protein>
<feature type="transmembrane region" description="Helical" evidence="6">
    <location>
        <begin position="151"/>
        <end position="170"/>
    </location>
</feature>
<evidence type="ECO:0000313" key="7">
    <source>
        <dbReference type="EMBL" id="ACL67480.1"/>
    </source>
</evidence>
<accession>B8JAI1</accession>
<evidence type="ECO:0000313" key="8">
    <source>
        <dbReference type="Proteomes" id="UP000007089"/>
    </source>
</evidence>
<evidence type="ECO:0000256" key="2">
    <source>
        <dbReference type="ARBA" id="ARBA00005982"/>
    </source>
</evidence>
<feature type="transmembrane region" description="Helical" evidence="6">
    <location>
        <begin position="84"/>
        <end position="104"/>
    </location>
</feature>
<dbReference type="GO" id="GO:0022857">
    <property type="term" value="F:transmembrane transporter activity"/>
    <property type="evidence" value="ECO:0007669"/>
    <property type="project" value="InterPro"/>
</dbReference>
<dbReference type="AlphaFoldDB" id="B8JAI1"/>
<evidence type="ECO:0000256" key="6">
    <source>
        <dbReference type="SAM" id="Phobius"/>
    </source>
</evidence>
<name>B8JAI1_ANAD2</name>
<dbReference type="Pfam" id="PF00854">
    <property type="entry name" value="PTR2"/>
    <property type="match status" value="2"/>
</dbReference>
<feature type="transmembrane region" description="Helical" evidence="6">
    <location>
        <begin position="225"/>
        <end position="246"/>
    </location>
</feature>
<comment type="subcellular location">
    <subcellularLocation>
        <location evidence="1">Membrane</location>
        <topology evidence="1">Multi-pass membrane protein</topology>
    </subcellularLocation>
</comment>
<dbReference type="InterPro" id="IPR000109">
    <property type="entry name" value="POT_fam"/>
</dbReference>
<dbReference type="PANTHER" id="PTHR11654">
    <property type="entry name" value="OLIGOPEPTIDE TRANSPORTER-RELATED"/>
    <property type="match status" value="1"/>
</dbReference>
<gene>
    <name evidence="7" type="ordered locus">A2cp1_4163</name>
</gene>
<feature type="transmembrane region" description="Helical" evidence="6">
    <location>
        <begin position="266"/>
        <end position="291"/>
    </location>
</feature>
<comment type="similarity">
    <text evidence="2">Belongs to the major facilitator superfamily. Proton-dependent oligopeptide transporter (POT/PTR) (TC 2.A.17) family.</text>
</comment>
<dbReference type="CDD" id="cd17347">
    <property type="entry name" value="MFS_SLC15A1_2_like"/>
    <property type="match status" value="1"/>
</dbReference>
<organism evidence="7 8">
    <name type="scientific">Anaeromyxobacter dehalogenans (strain ATCC BAA-258 / DSM 21875 / 2CP-1)</name>
    <dbReference type="NCBI Taxonomy" id="455488"/>
    <lineage>
        <taxon>Bacteria</taxon>
        <taxon>Pseudomonadati</taxon>
        <taxon>Myxococcota</taxon>
        <taxon>Myxococcia</taxon>
        <taxon>Myxococcales</taxon>
        <taxon>Cystobacterineae</taxon>
        <taxon>Anaeromyxobacteraceae</taxon>
        <taxon>Anaeromyxobacter</taxon>
    </lineage>
</organism>
<proteinExistence type="inferred from homology"/>
<sequence>MAQCPRMPETAKSRFPPSIKFLAWNEAAERFSYYGMASILVLHMVRNLGFAENEAVTAYQVFTGAVYLMPIFGALLADRYWGRYNTILWLSLGYVAGHAVLAVWESAWGLLVGLSLISIGAGGLKPCASAFAGDQIPAEDKGLLARLYDLYYWMINLGSTVSTIVIPLLLDHVSPRVAFGVPGVAMAAALLVFWLGRGRYVHVPPARVAPPAEDGGPGRGSAAGAVLRILAVFAPVIVFWALFFQYGSSWTLQAERMDRHVFGFQIAAGNVQTLDAAMVLTFIPVFAVWVFPALERRGVKVTALRKMTVGMFVTVLSFVAAAAVESALQGGAALHVAWQIPQYVFLVIGEVLVSVTALEFAFSQAPKHLRSVVMGLWYVTISVGSLLTALVAWLNRFQGVAYYAFFAAMMLAAAFVFAAVARWYRPVEAPPAAEAAA</sequence>
<dbReference type="GO" id="GO:0016020">
    <property type="term" value="C:membrane"/>
    <property type="evidence" value="ECO:0007669"/>
    <property type="project" value="UniProtKB-SubCell"/>
</dbReference>
<dbReference type="InterPro" id="IPR036259">
    <property type="entry name" value="MFS_trans_sf"/>
</dbReference>
<reference evidence="7" key="1">
    <citation type="submission" date="2009-01" db="EMBL/GenBank/DDBJ databases">
        <title>Complete sequence of Anaeromyxobacter dehalogenans 2CP-1.</title>
        <authorList>
            <consortium name="US DOE Joint Genome Institute"/>
            <person name="Lucas S."/>
            <person name="Copeland A."/>
            <person name="Lapidus A."/>
            <person name="Glavina del Rio T."/>
            <person name="Dalin E."/>
            <person name="Tice H."/>
            <person name="Bruce D."/>
            <person name="Goodwin L."/>
            <person name="Pitluck S."/>
            <person name="Saunders E."/>
            <person name="Brettin T."/>
            <person name="Detter J.C."/>
            <person name="Han C."/>
            <person name="Larimer F."/>
            <person name="Land M."/>
            <person name="Hauser L."/>
            <person name="Kyrpides N."/>
            <person name="Ovchinnikova G."/>
            <person name="Beliaev A.S."/>
            <person name="Richardson P."/>
        </authorList>
    </citation>
    <scope>NUCLEOTIDE SEQUENCE</scope>
    <source>
        <strain evidence="7">2CP-1</strain>
    </source>
</reference>
<dbReference type="HOGENOM" id="CLU_004790_3_1_7"/>
<evidence type="ECO:0000256" key="1">
    <source>
        <dbReference type="ARBA" id="ARBA00004141"/>
    </source>
</evidence>
<evidence type="ECO:0000256" key="5">
    <source>
        <dbReference type="ARBA" id="ARBA00023136"/>
    </source>
</evidence>
<dbReference type="KEGG" id="acp:A2cp1_4163"/>
<feature type="transmembrane region" description="Helical" evidence="6">
    <location>
        <begin position="374"/>
        <end position="394"/>
    </location>
</feature>
<feature type="transmembrane region" description="Helical" evidence="6">
    <location>
        <begin position="303"/>
        <end position="323"/>
    </location>
</feature>
<feature type="transmembrane region" description="Helical" evidence="6">
    <location>
        <begin position="343"/>
        <end position="362"/>
    </location>
</feature>